<organism evidence="2 3">
    <name type="scientific">Trichomonas vaginalis (strain ATCC PRA-98 / G3)</name>
    <dbReference type="NCBI Taxonomy" id="412133"/>
    <lineage>
        <taxon>Eukaryota</taxon>
        <taxon>Metamonada</taxon>
        <taxon>Parabasalia</taxon>
        <taxon>Trichomonadida</taxon>
        <taxon>Trichomonadidae</taxon>
        <taxon>Trichomonas</taxon>
    </lineage>
</organism>
<sequence>MAAILIACAIISCLASAVKIVQSFKTEVIQNPITSGHGKGFWDFCSFSSVDSMTIRYERGPNYVNNYLIPSVIGKSKCKKVVENKQEIVDYLNALVDNEGYEFEAASKSLTAIVYNKATLEMFMWIYTFTPVTINQKSALRIESMRLELYGCRLAADWTLYNTVTSSMLKMKNVVEVQYKDAAISPDKIVDAMAIAFAPVYFGIIRVPSGFLDVLKDAVKKSIDTPTELPGSYTPEQMKYSEAQYNAMIERQKQRDAQAIEGIKEIGDAVAKLGK</sequence>
<evidence type="ECO:0000313" key="2">
    <source>
        <dbReference type="EMBL" id="EAX95931.1"/>
    </source>
</evidence>
<accession>A2FGP9</accession>
<evidence type="ECO:0000313" key="3">
    <source>
        <dbReference type="Proteomes" id="UP000001542"/>
    </source>
</evidence>
<reference evidence="2" key="2">
    <citation type="journal article" date="2007" name="Science">
        <title>Draft genome sequence of the sexually transmitted pathogen Trichomonas vaginalis.</title>
        <authorList>
            <person name="Carlton J.M."/>
            <person name="Hirt R.P."/>
            <person name="Silva J.C."/>
            <person name="Delcher A.L."/>
            <person name="Schatz M."/>
            <person name="Zhao Q."/>
            <person name="Wortman J.R."/>
            <person name="Bidwell S.L."/>
            <person name="Alsmark U.C.M."/>
            <person name="Besteiro S."/>
            <person name="Sicheritz-Ponten T."/>
            <person name="Noel C.J."/>
            <person name="Dacks J.B."/>
            <person name="Foster P.G."/>
            <person name="Simillion C."/>
            <person name="Van de Peer Y."/>
            <person name="Miranda-Saavedra D."/>
            <person name="Barton G.J."/>
            <person name="Westrop G.D."/>
            <person name="Mueller S."/>
            <person name="Dessi D."/>
            <person name="Fiori P.L."/>
            <person name="Ren Q."/>
            <person name="Paulsen I."/>
            <person name="Zhang H."/>
            <person name="Bastida-Corcuera F.D."/>
            <person name="Simoes-Barbosa A."/>
            <person name="Brown M.T."/>
            <person name="Hayes R.D."/>
            <person name="Mukherjee M."/>
            <person name="Okumura C.Y."/>
            <person name="Schneider R."/>
            <person name="Smith A.J."/>
            <person name="Vanacova S."/>
            <person name="Villalvazo M."/>
            <person name="Haas B.J."/>
            <person name="Pertea M."/>
            <person name="Feldblyum T.V."/>
            <person name="Utterback T.R."/>
            <person name="Shu C.L."/>
            <person name="Osoegawa K."/>
            <person name="de Jong P.J."/>
            <person name="Hrdy I."/>
            <person name="Horvathova L."/>
            <person name="Zubacova Z."/>
            <person name="Dolezal P."/>
            <person name="Malik S.B."/>
            <person name="Logsdon J.M. Jr."/>
            <person name="Henze K."/>
            <person name="Gupta A."/>
            <person name="Wang C.C."/>
            <person name="Dunne R.L."/>
            <person name="Upcroft J.A."/>
            <person name="Upcroft P."/>
            <person name="White O."/>
            <person name="Salzberg S.L."/>
            <person name="Tang P."/>
            <person name="Chiu C.-H."/>
            <person name="Lee Y.-S."/>
            <person name="Embley T.M."/>
            <person name="Coombs G.H."/>
            <person name="Mottram J.C."/>
            <person name="Tachezy J."/>
            <person name="Fraser-Liggett C.M."/>
            <person name="Johnson P.J."/>
        </authorList>
    </citation>
    <scope>NUCLEOTIDE SEQUENCE [LARGE SCALE GENOMIC DNA]</scope>
    <source>
        <strain evidence="2">G3</strain>
    </source>
</reference>
<name>A2FGP9_TRIV3</name>
<proteinExistence type="predicted"/>
<reference evidence="2" key="1">
    <citation type="submission" date="2006-10" db="EMBL/GenBank/DDBJ databases">
        <authorList>
            <person name="Amadeo P."/>
            <person name="Zhao Q."/>
            <person name="Wortman J."/>
            <person name="Fraser-Liggett C."/>
            <person name="Carlton J."/>
        </authorList>
    </citation>
    <scope>NUCLEOTIDE SEQUENCE</scope>
    <source>
        <strain evidence="2">G3</strain>
    </source>
</reference>
<feature type="signal peptide" evidence="1">
    <location>
        <begin position="1"/>
        <end position="17"/>
    </location>
</feature>
<dbReference type="RefSeq" id="XP_001308861.1">
    <property type="nucleotide sequence ID" value="XM_001308860.1"/>
</dbReference>
<keyword evidence="1" id="KW-0732">Signal</keyword>
<dbReference type="Proteomes" id="UP000001542">
    <property type="component" value="Unassembled WGS sequence"/>
</dbReference>
<dbReference type="KEGG" id="tva:4753695"/>
<evidence type="ECO:0000256" key="1">
    <source>
        <dbReference type="SAM" id="SignalP"/>
    </source>
</evidence>
<protein>
    <submittedName>
        <fullName evidence="2">Uncharacterized protein</fullName>
    </submittedName>
</protein>
<dbReference type="EMBL" id="DS113782">
    <property type="protein sequence ID" value="EAX95931.1"/>
    <property type="molecule type" value="Genomic_DNA"/>
</dbReference>
<gene>
    <name evidence="2" type="ORF">TVAG_360920</name>
</gene>
<keyword evidence="3" id="KW-1185">Reference proteome</keyword>
<dbReference type="AlphaFoldDB" id="A2FGP9"/>
<dbReference type="InParanoid" id="A2FGP9"/>
<dbReference type="VEuPathDB" id="TrichDB:TVAGG3_0031650"/>
<feature type="chain" id="PRO_5002643632" evidence="1">
    <location>
        <begin position="18"/>
        <end position="275"/>
    </location>
</feature>
<dbReference type="VEuPathDB" id="TrichDB:TVAG_360920"/>